<feature type="region of interest" description="Disordered" evidence="1">
    <location>
        <begin position="1"/>
        <end position="70"/>
    </location>
</feature>
<accession>A0A409WE61</accession>
<feature type="region of interest" description="Disordered" evidence="1">
    <location>
        <begin position="84"/>
        <end position="151"/>
    </location>
</feature>
<gene>
    <name evidence="2" type="ORF">CVT24_012271</name>
</gene>
<organism evidence="2 3">
    <name type="scientific">Panaeolus cyanescens</name>
    <dbReference type="NCBI Taxonomy" id="181874"/>
    <lineage>
        <taxon>Eukaryota</taxon>
        <taxon>Fungi</taxon>
        <taxon>Dikarya</taxon>
        <taxon>Basidiomycota</taxon>
        <taxon>Agaricomycotina</taxon>
        <taxon>Agaricomycetes</taxon>
        <taxon>Agaricomycetidae</taxon>
        <taxon>Agaricales</taxon>
        <taxon>Agaricineae</taxon>
        <taxon>Galeropsidaceae</taxon>
        <taxon>Panaeolus</taxon>
    </lineage>
</organism>
<comment type="caution">
    <text evidence="2">The sequence shown here is derived from an EMBL/GenBank/DDBJ whole genome shotgun (WGS) entry which is preliminary data.</text>
</comment>
<evidence type="ECO:0000313" key="3">
    <source>
        <dbReference type="Proteomes" id="UP000284842"/>
    </source>
</evidence>
<proteinExistence type="predicted"/>
<evidence type="ECO:0000313" key="2">
    <source>
        <dbReference type="EMBL" id="PPQ76751.1"/>
    </source>
</evidence>
<sequence length="151" mass="16192">MDEHGERATAPPESSPTPSSPPRRHTIEPSPSPTPPRRPAPRSPSPPRRRPSAITMPPPPIPSNHASTHLQDVANQLAARLAAEQQAQNCSPTQELEDTQQSQPSCRPGLRERSMTVSQRAGTNLPGETSKGKASKAPKATPKSGRKTRAK</sequence>
<dbReference type="InParanoid" id="A0A409WE61"/>
<feature type="compositionally biased region" description="Pro residues" evidence="1">
    <location>
        <begin position="30"/>
        <end position="46"/>
    </location>
</feature>
<keyword evidence="3" id="KW-1185">Reference proteome</keyword>
<dbReference type="EMBL" id="NHTK01005537">
    <property type="protein sequence ID" value="PPQ76751.1"/>
    <property type="molecule type" value="Genomic_DNA"/>
</dbReference>
<evidence type="ECO:0000256" key="1">
    <source>
        <dbReference type="SAM" id="MobiDB-lite"/>
    </source>
</evidence>
<name>A0A409WE61_9AGAR</name>
<dbReference type="Proteomes" id="UP000284842">
    <property type="component" value="Unassembled WGS sequence"/>
</dbReference>
<protein>
    <submittedName>
        <fullName evidence="2">Uncharacterized protein</fullName>
    </submittedName>
</protein>
<reference evidence="2 3" key="1">
    <citation type="journal article" date="2018" name="Evol. Lett.">
        <title>Horizontal gene cluster transfer increased hallucinogenic mushroom diversity.</title>
        <authorList>
            <person name="Reynolds H.T."/>
            <person name="Vijayakumar V."/>
            <person name="Gluck-Thaler E."/>
            <person name="Korotkin H.B."/>
            <person name="Matheny P.B."/>
            <person name="Slot J.C."/>
        </authorList>
    </citation>
    <scope>NUCLEOTIDE SEQUENCE [LARGE SCALE GENOMIC DNA]</scope>
    <source>
        <strain evidence="2 3">2629</strain>
    </source>
</reference>
<dbReference type="AlphaFoldDB" id="A0A409WE61"/>
<feature type="compositionally biased region" description="Polar residues" evidence="1">
    <location>
        <begin position="90"/>
        <end position="105"/>
    </location>
</feature>